<evidence type="ECO:0000256" key="1">
    <source>
        <dbReference type="SAM" id="Phobius"/>
    </source>
</evidence>
<keyword evidence="1" id="KW-1133">Transmembrane helix</keyword>
<organism evidence="2 3">
    <name type="scientific">Gemella sanguinis</name>
    <dbReference type="NCBI Taxonomy" id="84135"/>
    <lineage>
        <taxon>Bacteria</taxon>
        <taxon>Bacillati</taxon>
        <taxon>Bacillota</taxon>
        <taxon>Bacilli</taxon>
        <taxon>Bacillales</taxon>
        <taxon>Gemellaceae</taxon>
        <taxon>Gemella</taxon>
    </lineage>
</organism>
<comment type="caution">
    <text evidence="2">The sequence shown here is derived from an EMBL/GenBank/DDBJ whole genome shotgun (WGS) entry which is preliminary data.</text>
</comment>
<dbReference type="AlphaFoldDB" id="A0A2N6SF36"/>
<dbReference type="RefSeq" id="WP_102189653.1">
    <property type="nucleotide sequence ID" value="NZ_CAUUSG010000001.1"/>
</dbReference>
<dbReference type="OrthoDB" id="5122730at2"/>
<keyword evidence="1" id="KW-0812">Transmembrane</keyword>
<evidence type="ECO:0000313" key="3">
    <source>
        <dbReference type="Proteomes" id="UP000235670"/>
    </source>
</evidence>
<gene>
    <name evidence="2" type="ORF">CJ218_03540</name>
</gene>
<feature type="transmembrane region" description="Helical" evidence="1">
    <location>
        <begin position="96"/>
        <end position="115"/>
    </location>
</feature>
<accession>A0A2N6SF36</accession>
<feature type="transmembrane region" description="Helical" evidence="1">
    <location>
        <begin position="68"/>
        <end position="84"/>
    </location>
</feature>
<dbReference type="STRING" id="84135.GCA_001052115_00186"/>
<name>A0A2N6SF36_9BACL</name>
<protein>
    <submittedName>
        <fullName evidence="2">DUF3307 domain-containing protein</fullName>
    </submittedName>
</protein>
<evidence type="ECO:0000313" key="2">
    <source>
        <dbReference type="EMBL" id="PMC52520.1"/>
    </source>
</evidence>
<sequence>MDKLYIGFSEFFLSNPVLTLFLFGIVFSEYYVPKSKVMGDTKFGLSLNRIIQLLIFVVAFILIPEKKIYVLIIILLSLGVWYILDSDYVQILGNKYITAISNIILIILIITIYSFNIDSKEVFINSNMSNILRLLLFFSIIGKPVNEIFKTFFSRFQVAQNDETLVQGAGAAVGILERLIMGIFVLMGQFAAIGLIFTAKSVARYNKISENQSFAEYYLIGSLFSMISVLVTYILLYL</sequence>
<proteinExistence type="predicted"/>
<reference evidence="2 3" key="1">
    <citation type="submission" date="2017-09" db="EMBL/GenBank/DDBJ databases">
        <title>Bacterial strain isolated from the female urinary microbiota.</title>
        <authorList>
            <person name="Thomas-White K."/>
            <person name="Kumar N."/>
            <person name="Forster S."/>
            <person name="Putonti C."/>
            <person name="Lawley T."/>
            <person name="Wolfe A.J."/>
        </authorList>
    </citation>
    <scope>NUCLEOTIDE SEQUENCE [LARGE SCALE GENOMIC DNA]</scope>
    <source>
        <strain evidence="2 3">UMB0186</strain>
    </source>
</reference>
<feature type="transmembrane region" description="Helical" evidence="1">
    <location>
        <begin position="217"/>
        <end position="236"/>
    </location>
</feature>
<feature type="transmembrane region" description="Helical" evidence="1">
    <location>
        <begin position="179"/>
        <end position="197"/>
    </location>
</feature>
<feature type="transmembrane region" description="Helical" evidence="1">
    <location>
        <begin position="43"/>
        <end position="63"/>
    </location>
</feature>
<dbReference type="EMBL" id="PNGT01000003">
    <property type="protein sequence ID" value="PMC52520.1"/>
    <property type="molecule type" value="Genomic_DNA"/>
</dbReference>
<keyword evidence="1" id="KW-0472">Membrane</keyword>
<dbReference type="Proteomes" id="UP000235670">
    <property type="component" value="Unassembled WGS sequence"/>
</dbReference>
<feature type="transmembrane region" description="Helical" evidence="1">
    <location>
        <begin position="12"/>
        <end position="31"/>
    </location>
</feature>